<gene>
    <name evidence="2" type="ORF">M438DRAFT_279987</name>
</gene>
<protein>
    <submittedName>
        <fullName evidence="2">Uncharacterized protein</fullName>
    </submittedName>
</protein>
<reference evidence="2 3" key="1">
    <citation type="journal article" date="2014" name="BMC Genomics">
        <title>Genome sequencing of four Aureobasidium pullulans varieties: biotechnological potential, stress tolerance, and description of new species.</title>
        <authorList>
            <person name="Gostin Ar C."/>
            <person name="Ohm R.A."/>
            <person name="Kogej T."/>
            <person name="Sonjak S."/>
            <person name="Turk M."/>
            <person name="Zajc J."/>
            <person name="Zalar P."/>
            <person name="Grube M."/>
            <person name="Sun H."/>
            <person name="Han J."/>
            <person name="Sharma A."/>
            <person name="Chiniquy J."/>
            <person name="Ngan C.Y."/>
            <person name="Lipzen A."/>
            <person name="Barry K."/>
            <person name="Grigoriev I.V."/>
            <person name="Gunde-Cimerman N."/>
        </authorList>
    </citation>
    <scope>NUCLEOTIDE SEQUENCE [LARGE SCALE GENOMIC DNA]</scope>
    <source>
        <strain evidence="2 3">EXF-150</strain>
    </source>
</reference>
<feature type="region of interest" description="Disordered" evidence="1">
    <location>
        <begin position="131"/>
        <end position="172"/>
    </location>
</feature>
<dbReference type="EMBL" id="KL584992">
    <property type="protein sequence ID" value="KEQ81246.1"/>
    <property type="molecule type" value="Genomic_DNA"/>
</dbReference>
<dbReference type="RefSeq" id="XP_029757433.1">
    <property type="nucleotide sequence ID" value="XM_029901132.1"/>
</dbReference>
<dbReference type="AlphaFoldDB" id="A0A074Y2V0"/>
<feature type="compositionally biased region" description="Polar residues" evidence="1">
    <location>
        <begin position="190"/>
        <end position="217"/>
    </location>
</feature>
<evidence type="ECO:0000313" key="3">
    <source>
        <dbReference type="Proteomes" id="UP000030706"/>
    </source>
</evidence>
<proteinExistence type="predicted"/>
<dbReference type="Proteomes" id="UP000030706">
    <property type="component" value="Unassembled WGS sequence"/>
</dbReference>
<feature type="compositionally biased region" description="Polar residues" evidence="1">
    <location>
        <begin position="159"/>
        <end position="169"/>
    </location>
</feature>
<name>A0A074Y2V0_AURPU</name>
<feature type="region of interest" description="Disordered" evidence="1">
    <location>
        <begin position="189"/>
        <end position="217"/>
    </location>
</feature>
<dbReference type="OrthoDB" id="3862266at2759"/>
<keyword evidence="3" id="KW-1185">Reference proteome</keyword>
<evidence type="ECO:0000313" key="2">
    <source>
        <dbReference type="EMBL" id="KEQ81246.1"/>
    </source>
</evidence>
<sequence length="290" mass="31081">MPPQQAWASRQFQDCDSDGKSRAVQCKWCIEKKVAYNSTSRKTSHLKQCVAFNEHVVQLVEAENAGGYLCRELEQMPVSVLEAVLNQTGCRRLQQGHGQGAVGMGAVNGGNLGAQAAAVLFGNGGVAAAPPRLNGINDTPRSDRPTPSSALRAGANPISHASTPTTQPPARNGAAYNRAQIDRAFASALNHPSTSSPALQSHQTPSSLQPANGQDVSSLLNTFTPTAHPAISDALRLLDKDTRVRIARELLNEAYEDVKRAVDNYIEKQQYLNGIIEYDGVELGADEQGR</sequence>
<organism evidence="2 3">
    <name type="scientific">Aureobasidium pullulans EXF-150</name>
    <dbReference type="NCBI Taxonomy" id="1043002"/>
    <lineage>
        <taxon>Eukaryota</taxon>
        <taxon>Fungi</taxon>
        <taxon>Dikarya</taxon>
        <taxon>Ascomycota</taxon>
        <taxon>Pezizomycotina</taxon>
        <taxon>Dothideomycetes</taxon>
        <taxon>Dothideomycetidae</taxon>
        <taxon>Dothideales</taxon>
        <taxon>Saccotheciaceae</taxon>
        <taxon>Aureobasidium</taxon>
    </lineage>
</organism>
<dbReference type="HOGENOM" id="CLU_963037_0_0_1"/>
<accession>A0A074Y2V0</accession>
<evidence type="ECO:0000256" key="1">
    <source>
        <dbReference type="SAM" id="MobiDB-lite"/>
    </source>
</evidence>
<dbReference type="GeneID" id="40743438"/>